<evidence type="ECO:0000259" key="4">
    <source>
        <dbReference type="PROSITE" id="PS50960"/>
    </source>
</evidence>
<dbReference type="EMBL" id="JARQZJ010000092">
    <property type="protein sequence ID" value="KAK9884103.1"/>
    <property type="molecule type" value="Genomic_DNA"/>
</dbReference>
<dbReference type="InterPro" id="IPR036388">
    <property type="entry name" value="WH-like_DNA-bd_sf"/>
</dbReference>
<reference evidence="5 6" key="1">
    <citation type="submission" date="2023-03" db="EMBL/GenBank/DDBJ databases">
        <title>Genome insight into feeding habits of ladybird beetles.</title>
        <authorList>
            <person name="Li H.-S."/>
            <person name="Huang Y.-H."/>
            <person name="Pang H."/>
        </authorList>
    </citation>
    <scope>NUCLEOTIDE SEQUENCE [LARGE SCALE GENOMIC DNA]</scope>
    <source>
        <strain evidence="5">SYSU_2023b</strain>
        <tissue evidence="5">Whole body</tissue>
    </source>
</reference>
<evidence type="ECO:0000256" key="2">
    <source>
        <dbReference type="PROSITE-ProRule" id="PRU00320"/>
    </source>
</evidence>
<dbReference type="InterPro" id="IPR007889">
    <property type="entry name" value="HTH_Psq"/>
</dbReference>
<comment type="subcellular location">
    <subcellularLocation>
        <location evidence="1 2">Nucleus</location>
    </subcellularLocation>
</comment>
<dbReference type="GO" id="GO:0003677">
    <property type="term" value="F:DNA binding"/>
    <property type="evidence" value="ECO:0007669"/>
    <property type="project" value="UniProtKB-UniRule"/>
</dbReference>
<dbReference type="Proteomes" id="UP001431783">
    <property type="component" value="Unassembled WGS sequence"/>
</dbReference>
<feature type="compositionally biased region" description="Low complexity" evidence="3">
    <location>
        <begin position="70"/>
        <end position="96"/>
    </location>
</feature>
<dbReference type="GO" id="GO:0005634">
    <property type="term" value="C:nucleus"/>
    <property type="evidence" value="ECO:0007669"/>
    <property type="project" value="UniProtKB-SubCell"/>
</dbReference>
<feature type="region of interest" description="Disordered" evidence="3">
    <location>
        <begin position="1"/>
        <end position="136"/>
    </location>
</feature>
<keyword evidence="2" id="KW-0539">Nucleus</keyword>
<dbReference type="SUPFAM" id="SSF46689">
    <property type="entry name" value="Homeodomain-like"/>
    <property type="match status" value="1"/>
</dbReference>
<dbReference type="Gene3D" id="1.10.10.10">
    <property type="entry name" value="Winged helix-like DNA-binding domain superfamily/Winged helix DNA-binding domain"/>
    <property type="match status" value="1"/>
</dbReference>
<dbReference type="PROSITE" id="PS50960">
    <property type="entry name" value="HTH_PSQ"/>
    <property type="match status" value="1"/>
</dbReference>
<keyword evidence="6" id="KW-1185">Reference proteome</keyword>
<comment type="caution">
    <text evidence="5">The sequence shown here is derived from an EMBL/GenBank/DDBJ whole genome shotgun (WGS) entry which is preliminary data.</text>
</comment>
<organism evidence="5 6">
    <name type="scientific">Henosepilachna vigintioctopunctata</name>
    <dbReference type="NCBI Taxonomy" id="420089"/>
    <lineage>
        <taxon>Eukaryota</taxon>
        <taxon>Metazoa</taxon>
        <taxon>Ecdysozoa</taxon>
        <taxon>Arthropoda</taxon>
        <taxon>Hexapoda</taxon>
        <taxon>Insecta</taxon>
        <taxon>Pterygota</taxon>
        <taxon>Neoptera</taxon>
        <taxon>Endopterygota</taxon>
        <taxon>Coleoptera</taxon>
        <taxon>Polyphaga</taxon>
        <taxon>Cucujiformia</taxon>
        <taxon>Coccinelloidea</taxon>
        <taxon>Coccinellidae</taxon>
        <taxon>Epilachninae</taxon>
        <taxon>Epilachnini</taxon>
        <taxon>Henosepilachna</taxon>
    </lineage>
</organism>
<protein>
    <recommendedName>
        <fullName evidence="4">HTH psq-type domain-containing protein</fullName>
    </recommendedName>
</protein>
<dbReference type="AlphaFoldDB" id="A0AAW1UUC8"/>
<keyword evidence="2" id="KW-0238">DNA-binding</keyword>
<name>A0AAW1UUC8_9CUCU</name>
<dbReference type="InterPro" id="IPR009057">
    <property type="entry name" value="Homeodomain-like_sf"/>
</dbReference>
<feature type="region of interest" description="Disordered" evidence="3">
    <location>
        <begin position="385"/>
        <end position="404"/>
    </location>
</feature>
<feature type="domain" description="HTH psq-type" evidence="4">
    <location>
        <begin position="8"/>
        <end position="59"/>
    </location>
</feature>
<sequence length="461" mass="49983">MGKQPKQPPKQRTSRNVPLSEKVMAIKRVRSGETKASVARDIGSPESTLRGWCKNQEKLLSAAEKAGELPSQSTSTPSSPSEASTSSSYTQYSPNSGNIDNPDGPLDLSSDVPRVPSAPPRVPSAPPRVPSAPSLVEVERSNREELARLRVQYGLNTPEMFNSGITARTNVPRSTPYRQTNVTNMDVLTAQWQYMLSQHNQIVQGRGSPVASYLNGARTSAGSAVYSGDVRTSPVNPSRARPNGNVSINDSANGWSHSYTPPQVSQISSSAMSTSAVAASLSTPCTSTSSSTSPTTAITPEQLFWNWYATVANQIATACSLMSPTTSAAQSSPSSVPDRQILYQQLTKHRVHQADDLSTAASLPGDRPEARNNRNSRARALLDTLLHNSRNPSNNESTEEAPSHDEAVVCGQYFMRWLESCSDPSITAMHLRQFRNLLNSVIQSAKRKRGNTQQFSKSKRK</sequence>
<evidence type="ECO:0000256" key="1">
    <source>
        <dbReference type="ARBA" id="ARBA00004123"/>
    </source>
</evidence>
<feature type="compositionally biased region" description="Polar residues" evidence="3">
    <location>
        <begin position="386"/>
        <end position="396"/>
    </location>
</feature>
<evidence type="ECO:0000313" key="6">
    <source>
        <dbReference type="Proteomes" id="UP001431783"/>
    </source>
</evidence>
<evidence type="ECO:0000256" key="3">
    <source>
        <dbReference type="SAM" id="MobiDB-lite"/>
    </source>
</evidence>
<feature type="region of interest" description="Disordered" evidence="3">
    <location>
        <begin position="349"/>
        <end position="374"/>
    </location>
</feature>
<accession>A0AAW1UUC8</accession>
<gene>
    <name evidence="5" type="ORF">WA026_005043</name>
</gene>
<proteinExistence type="predicted"/>
<feature type="compositionally biased region" description="Pro residues" evidence="3">
    <location>
        <begin position="116"/>
        <end position="130"/>
    </location>
</feature>
<feature type="DNA-binding region" description="H-T-H motif" evidence="2">
    <location>
        <begin position="35"/>
        <end position="55"/>
    </location>
</feature>
<evidence type="ECO:0000313" key="5">
    <source>
        <dbReference type="EMBL" id="KAK9884103.1"/>
    </source>
</evidence>
<dbReference type="Pfam" id="PF04218">
    <property type="entry name" value="CENP-B_N"/>
    <property type="match status" value="1"/>
</dbReference>